<name>A0A9E8ZHT3_9CYAN</name>
<evidence type="ECO:0000313" key="4">
    <source>
        <dbReference type="Proteomes" id="UP001163152"/>
    </source>
</evidence>
<evidence type="ECO:0000256" key="1">
    <source>
        <dbReference type="SAM" id="MobiDB-lite"/>
    </source>
</evidence>
<dbReference type="KEGG" id="tsin:OXH18_05620"/>
<dbReference type="InterPro" id="IPR008638">
    <property type="entry name" value="FhaB/CdiA-like_TPS"/>
</dbReference>
<evidence type="ECO:0000313" key="3">
    <source>
        <dbReference type="EMBL" id="WAL61470.1"/>
    </source>
</evidence>
<dbReference type="Gene3D" id="2.160.20.10">
    <property type="entry name" value="Single-stranded right-handed beta-helix, Pectin lyase-like"/>
    <property type="match status" value="4"/>
</dbReference>
<gene>
    <name evidence="3" type="ORF">OXH18_05620</name>
</gene>
<dbReference type="SUPFAM" id="SSF51126">
    <property type="entry name" value="Pectin lyase-like"/>
    <property type="match status" value="6"/>
</dbReference>
<organism evidence="3 4">
    <name type="scientific">Thermocoleostomius sinensis A174</name>
    <dbReference type="NCBI Taxonomy" id="2016057"/>
    <lineage>
        <taxon>Bacteria</taxon>
        <taxon>Bacillati</taxon>
        <taxon>Cyanobacteriota</taxon>
        <taxon>Cyanophyceae</taxon>
        <taxon>Oculatellales</taxon>
        <taxon>Oculatellaceae</taxon>
        <taxon>Thermocoleostomius</taxon>
    </lineage>
</organism>
<dbReference type="EMBL" id="CP113797">
    <property type="protein sequence ID" value="WAL61470.1"/>
    <property type="molecule type" value="Genomic_DNA"/>
</dbReference>
<protein>
    <submittedName>
        <fullName evidence="3">Filamentous hemagglutinin N-terminal domain-containing protein</fullName>
    </submittedName>
</protein>
<dbReference type="Proteomes" id="UP001163152">
    <property type="component" value="Chromosome"/>
</dbReference>
<dbReference type="AlphaFoldDB" id="A0A9E8ZHT3"/>
<feature type="domain" description="Filamentous haemagglutinin FhaB/tRNA nuclease CdiA-like TPS" evidence="2">
    <location>
        <begin position="45"/>
        <end position="163"/>
    </location>
</feature>
<sequence length="1138" mass="117023">MRIRIDRLVRLGITSAFTVTGLLLGLRYCDSANAQSRIEPDETLGSERSQVRGLNSTIDLIEGGATPGRNLFHSFQEFNIDAGREAYFIHQLGIDNIFSRVTGETRSEIDGVLGTRAFENGAFVGSTANLFFINPNGILFGPNSSLDVGGSFAATTADGIQFGENGFFSATNPEAPSQLLTIDPSAFFFNQLPVGSITVQSTTPVISGINGLFVPLGENLTLLGGDVNIEGGGLNALGGRIDIGAVSGAGTIGFNSNGSFNVPTSIQRGDVVFTDAARADVGTLESGGDIAVTARSITVADESVLFAGIFRGQGFQGSQVGDIRLDATERILIAQSNVFNAVLTDATGNAGNIEIATPILEALDGALLATITLGQGNAGDITINAGSVFLTNGAQLVANTLGQGNAGNVMINATDRVTFRERSTDGRFPSAAFSRVSETGNGEGGNIEITTPILEVLDGAGLVASTLGRGRAGNVIINATDRVLLDGTSSVGRVSSAIFSTVGEGAVGQGGNIQVTAGILEVLNRSQLTTSTFGNGNAGDISITARERITLANGGTLNAETFTQSSAGDIFVNTDILTARAGSYLTSSTYRGGSGNAGNVIINAHTVNFDGTNQNDFILREFNTGYTGAYSTSEGGTGSAGTVEINTERLLVQNAAEVATRMFGGGNAGNILIRASDWVRFDGGFAVSTVGREGVGRGGDIQIFTGSLFLTNNGELNASTRGRGDAGNVVISASDRIVFDGGDVLSLVGETGNGAGGNIEVTTPILEVLDGAQLIASTFGQGRAGNIIINVSDRVLLDGVSSNGFSSALFTSTTTTATGRGGRITITTPDLRLTNRAVINARTENSQRGGSIIIQADRFEAFNGGQVITSTLGQGQAGNITINADQVRLLGSDSTFAQRIADPTLRLRVANEGNGESGLFANTRAGSTGDGGRITVNSTNLTLTDRARISARSEGTGIAGDIEINASGLLEARNGDIETIATNSSGGDINVEADRIQLYGDSDIRTNSSVDGGNITLSASSILAFDDSDIIAAAGNQGGDITLNTAAYFGENYQADTVDQDPESLEGNDRADINASGAQPGNITTPDTSLVQNSLTELPDTAIDTDTLVANSCVVRSENGSNTFTITGTGGLPLRPGD</sequence>
<keyword evidence="4" id="KW-1185">Reference proteome</keyword>
<dbReference type="InterPro" id="IPR012334">
    <property type="entry name" value="Pectin_lyas_fold"/>
</dbReference>
<feature type="compositionally biased region" description="Polar residues" evidence="1">
    <location>
        <begin position="1076"/>
        <end position="1086"/>
    </location>
</feature>
<proteinExistence type="predicted"/>
<dbReference type="Pfam" id="PF05860">
    <property type="entry name" value="TPS"/>
    <property type="match status" value="1"/>
</dbReference>
<dbReference type="InterPro" id="IPR011050">
    <property type="entry name" value="Pectin_lyase_fold/virulence"/>
</dbReference>
<dbReference type="SMART" id="SM00912">
    <property type="entry name" value="Haemagg_act"/>
    <property type="match status" value="1"/>
</dbReference>
<accession>A0A9E8ZHT3</accession>
<dbReference type="NCBIfam" id="TIGR01901">
    <property type="entry name" value="adhes_NPXG"/>
    <property type="match status" value="1"/>
</dbReference>
<dbReference type="RefSeq" id="WP_268611437.1">
    <property type="nucleotide sequence ID" value="NZ_CP113797.1"/>
</dbReference>
<evidence type="ECO:0000259" key="2">
    <source>
        <dbReference type="SMART" id="SM00912"/>
    </source>
</evidence>
<reference evidence="3" key="1">
    <citation type="submission" date="2022-12" db="EMBL/GenBank/DDBJ databases">
        <title>Polyphasic identification of a Novel Hot-Spring Cyanobacterium Ocullathermofonsia sinensis gen nov. sp. nov. and Genomic Insights on its Adaptations to the Thermal Habitat.</title>
        <authorList>
            <person name="Daroch M."/>
            <person name="Tang J."/>
            <person name="Jiang Y."/>
        </authorList>
    </citation>
    <scope>NUCLEOTIDE SEQUENCE</scope>
    <source>
        <strain evidence="3">PKUAC-SCTA174</strain>
    </source>
</reference>
<feature type="region of interest" description="Disordered" evidence="1">
    <location>
        <begin position="1058"/>
        <end position="1086"/>
    </location>
</feature>